<gene>
    <name evidence="1" type="ORF">CFBP6411_01431</name>
</gene>
<dbReference type="InterPro" id="IPR024997">
    <property type="entry name" value="DUF3892"/>
</dbReference>
<evidence type="ECO:0000313" key="1">
    <source>
        <dbReference type="EMBL" id="SOS32791.1"/>
    </source>
</evidence>
<name>A0A2K4WA76_9PSED</name>
<dbReference type="Proteomes" id="UP000238093">
    <property type="component" value="Chromosome I"/>
</dbReference>
<sequence length="90" mass="9830">MADYQITCITLSGSKSHDRITQVGNASVPWSLSTAEAVKRIDAKTDTFYVMDAYGRRANVGVVRPAQGLPYLRTFADSVWTDNLLSLGSC</sequence>
<evidence type="ECO:0000313" key="2">
    <source>
        <dbReference type="Proteomes" id="UP000238093"/>
    </source>
</evidence>
<dbReference type="AlphaFoldDB" id="A0A2K4WA76"/>
<organism evidence="1 2">
    <name type="scientific">Pseudomonas syringae group genomosp. 3</name>
    <dbReference type="NCBI Taxonomy" id="251701"/>
    <lineage>
        <taxon>Bacteria</taxon>
        <taxon>Pseudomonadati</taxon>
        <taxon>Pseudomonadota</taxon>
        <taxon>Gammaproteobacteria</taxon>
        <taxon>Pseudomonadales</taxon>
        <taxon>Pseudomonadaceae</taxon>
        <taxon>Pseudomonas</taxon>
    </lineage>
</organism>
<dbReference type="Pfam" id="PF13031">
    <property type="entry name" value="DUF3892"/>
    <property type="match status" value="1"/>
</dbReference>
<dbReference type="EMBL" id="LT963408">
    <property type="protein sequence ID" value="SOS32791.1"/>
    <property type="molecule type" value="Genomic_DNA"/>
</dbReference>
<evidence type="ECO:0008006" key="3">
    <source>
        <dbReference type="Google" id="ProtNLM"/>
    </source>
</evidence>
<reference evidence="1 2" key="1">
    <citation type="submission" date="2017-11" db="EMBL/GenBank/DDBJ databases">
        <authorList>
            <person name="Han C.G."/>
        </authorList>
    </citation>
    <scope>NUCLEOTIDE SEQUENCE [LARGE SCALE GENOMIC DNA]</scope>
    <source>
        <strain evidence="1">CFBP6411</strain>
    </source>
</reference>
<accession>A0A2K4WA76</accession>
<proteinExistence type="predicted"/>
<protein>
    <recommendedName>
        <fullName evidence="3">DUF3892 domain-containing protein</fullName>
    </recommendedName>
</protein>